<keyword evidence="2" id="KW-0812">Transmembrane</keyword>
<dbReference type="InParanoid" id="A0A0V0QHX0"/>
<name>A0A0V0QHX0_PSEPJ</name>
<feature type="region of interest" description="Disordered" evidence="1">
    <location>
        <begin position="1"/>
        <end position="20"/>
    </location>
</feature>
<reference evidence="3 4" key="1">
    <citation type="journal article" date="2015" name="Sci. Rep.">
        <title>Genome of the facultative scuticociliatosis pathogen Pseudocohnilembus persalinus provides insight into its virulence through horizontal gene transfer.</title>
        <authorList>
            <person name="Xiong J."/>
            <person name="Wang G."/>
            <person name="Cheng J."/>
            <person name="Tian M."/>
            <person name="Pan X."/>
            <person name="Warren A."/>
            <person name="Jiang C."/>
            <person name="Yuan D."/>
            <person name="Miao W."/>
        </authorList>
    </citation>
    <scope>NUCLEOTIDE SEQUENCE [LARGE SCALE GENOMIC DNA]</scope>
    <source>
        <strain evidence="3">36N120E</strain>
    </source>
</reference>
<feature type="compositionally biased region" description="Basic and acidic residues" evidence="1">
    <location>
        <begin position="1"/>
        <end position="11"/>
    </location>
</feature>
<evidence type="ECO:0000256" key="2">
    <source>
        <dbReference type="SAM" id="Phobius"/>
    </source>
</evidence>
<dbReference type="AlphaFoldDB" id="A0A0V0QHX0"/>
<evidence type="ECO:0000313" key="4">
    <source>
        <dbReference type="Proteomes" id="UP000054937"/>
    </source>
</evidence>
<dbReference type="EMBL" id="LDAU01000162">
    <property type="protein sequence ID" value="KRX01855.1"/>
    <property type="molecule type" value="Genomic_DNA"/>
</dbReference>
<protein>
    <recommendedName>
        <fullName evidence="5">Transmembrane protein</fullName>
    </recommendedName>
</protein>
<accession>A0A0V0QHX0</accession>
<sequence length="150" mass="18180">MLSEQKQEEYPNVKNRLSSPFGKRFQHESQFQSVNPDNYLSENINNYVSQQQQKQLSFRQNYLSQEQNFQNQNLSQQYYGREYAGEPVSKRVIYARKFFFCGFFRHFICFLAIYLLYHYYFVPIKYLTDNQQYFLYSVGSIFLLQIIDGI</sequence>
<keyword evidence="2" id="KW-0472">Membrane</keyword>
<comment type="caution">
    <text evidence="3">The sequence shown here is derived from an EMBL/GenBank/DDBJ whole genome shotgun (WGS) entry which is preliminary data.</text>
</comment>
<feature type="transmembrane region" description="Helical" evidence="2">
    <location>
        <begin position="98"/>
        <end position="121"/>
    </location>
</feature>
<evidence type="ECO:0000313" key="3">
    <source>
        <dbReference type="EMBL" id="KRX01855.1"/>
    </source>
</evidence>
<gene>
    <name evidence="3" type="ORF">PPERSA_00477</name>
</gene>
<proteinExistence type="predicted"/>
<keyword evidence="4" id="KW-1185">Reference proteome</keyword>
<dbReference type="Proteomes" id="UP000054937">
    <property type="component" value="Unassembled WGS sequence"/>
</dbReference>
<keyword evidence="2" id="KW-1133">Transmembrane helix</keyword>
<evidence type="ECO:0000256" key="1">
    <source>
        <dbReference type="SAM" id="MobiDB-lite"/>
    </source>
</evidence>
<evidence type="ECO:0008006" key="5">
    <source>
        <dbReference type="Google" id="ProtNLM"/>
    </source>
</evidence>
<organism evidence="3 4">
    <name type="scientific">Pseudocohnilembus persalinus</name>
    <name type="common">Ciliate</name>
    <dbReference type="NCBI Taxonomy" id="266149"/>
    <lineage>
        <taxon>Eukaryota</taxon>
        <taxon>Sar</taxon>
        <taxon>Alveolata</taxon>
        <taxon>Ciliophora</taxon>
        <taxon>Intramacronucleata</taxon>
        <taxon>Oligohymenophorea</taxon>
        <taxon>Scuticociliatia</taxon>
        <taxon>Philasterida</taxon>
        <taxon>Pseudocohnilembidae</taxon>
        <taxon>Pseudocohnilembus</taxon>
    </lineage>
</organism>